<gene>
    <name evidence="1" type="ORF">UFOVP828_163</name>
</gene>
<evidence type="ECO:0000313" key="1">
    <source>
        <dbReference type="EMBL" id="CAB4164872.1"/>
    </source>
</evidence>
<protein>
    <recommendedName>
        <fullName evidence="2">Terminase small subunit</fullName>
    </recommendedName>
</protein>
<accession>A0A6J5P190</accession>
<name>A0A6J5P190_9CAUD</name>
<dbReference type="EMBL" id="LR796766">
    <property type="protein sequence ID" value="CAB4164872.1"/>
    <property type="molecule type" value="Genomic_DNA"/>
</dbReference>
<evidence type="ECO:0008006" key="2">
    <source>
        <dbReference type="Google" id="ProtNLM"/>
    </source>
</evidence>
<organism evidence="1">
    <name type="scientific">uncultured Caudovirales phage</name>
    <dbReference type="NCBI Taxonomy" id="2100421"/>
    <lineage>
        <taxon>Viruses</taxon>
        <taxon>Duplodnaviria</taxon>
        <taxon>Heunggongvirae</taxon>
        <taxon>Uroviricota</taxon>
        <taxon>Caudoviricetes</taxon>
        <taxon>Peduoviridae</taxon>
        <taxon>Maltschvirus</taxon>
        <taxon>Maltschvirus maltsch</taxon>
    </lineage>
</organism>
<sequence length="177" mass="20055">MSTEQDLVQHLDQVNKVVEEYLKGNDPTRISKELAIPRQQVVSLINEWKVMASANDAIRARAKEALVAADTHYSKLITKAYEVIEDATTTANLNAKSQGIKLVLDIESRRIDMLQKAGLLENKELAEEMVQIERKQEVLMNILKDIASEYPQVRDEIMRRLSSIAKESEVVTVVHDV</sequence>
<proteinExistence type="predicted"/>
<reference evidence="1" key="1">
    <citation type="submission" date="2020-04" db="EMBL/GenBank/DDBJ databases">
        <authorList>
            <person name="Chiriac C."/>
            <person name="Salcher M."/>
            <person name="Ghai R."/>
            <person name="Kavagutti S V."/>
        </authorList>
    </citation>
    <scope>NUCLEOTIDE SEQUENCE</scope>
</reference>